<evidence type="ECO:0000256" key="7">
    <source>
        <dbReference type="ARBA" id="ARBA00022688"/>
    </source>
</evidence>
<evidence type="ECO:0000256" key="11">
    <source>
        <dbReference type="HAMAP-Rule" id="MF_01635"/>
    </source>
</evidence>
<proteinExistence type="inferred from homology"/>
<dbReference type="PANTHER" id="PTHR11048:SF28">
    <property type="entry name" value="4-HYDROXYBENZOATE POLYPRENYLTRANSFERASE, MITOCHONDRIAL"/>
    <property type="match status" value="1"/>
</dbReference>
<evidence type="ECO:0000313" key="12">
    <source>
        <dbReference type="EMBL" id="RCL45180.1"/>
    </source>
</evidence>
<keyword evidence="6 11" id="KW-0808">Transferase</keyword>
<dbReference type="EC" id="2.5.1.39" evidence="11"/>
<dbReference type="InterPro" id="IPR044878">
    <property type="entry name" value="UbiA_sf"/>
</dbReference>
<feature type="transmembrane region" description="Helical" evidence="11">
    <location>
        <begin position="179"/>
        <end position="199"/>
    </location>
</feature>
<comment type="similarity">
    <text evidence="3 11">Belongs to the UbiA prenyltransferase family.</text>
</comment>
<dbReference type="PROSITE" id="PS00943">
    <property type="entry name" value="UBIA"/>
    <property type="match status" value="1"/>
</dbReference>
<comment type="subcellular location">
    <subcellularLocation>
        <location evidence="11">Cell inner membrane</location>
        <topology evidence="11">Multi-pass membrane protein</topology>
    </subcellularLocation>
    <subcellularLocation>
        <location evidence="2">Membrane</location>
        <topology evidence="2">Multi-pass membrane protein</topology>
    </subcellularLocation>
</comment>
<dbReference type="Pfam" id="PF01040">
    <property type="entry name" value="UbiA"/>
    <property type="match status" value="1"/>
</dbReference>
<keyword evidence="10 11" id="KW-0472">Membrane</keyword>
<feature type="transmembrane region" description="Helical" evidence="11">
    <location>
        <begin position="93"/>
        <end position="119"/>
    </location>
</feature>
<comment type="function">
    <text evidence="11">Catalyzes the prenylation of para-hydroxybenzoate (PHB) with an all-trans polyprenyl group. Mediates the second step in the final reaction sequence of ubiquinone-8 (UQ-8) biosynthesis, which is the condensation of the polyisoprenoid side chain with PHB, generating the first membrane-bound Q intermediate 3-octaprenyl-4-hydroxybenzoate.</text>
</comment>
<dbReference type="FunFam" id="1.20.120.1780:FF:000001">
    <property type="entry name" value="4-hydroxybenzoate octaprenyltransferase"/>
    <property type="match status" value="1"/>
</dbReference>
<evidence type="ECO:0000256" key="8">
    <source>
        <dbReference type="ARBA" id="ARBA00022692"/>
    </source>
</evidence>
<evidence type="ECO:0000256" key="9">
    <source>
        <dbReference type="ARBA" id="ARBA00022989"/>
    </source>
</evidence>
<dbReference type="HAMAP" id="MF_01635">
    <property type="entry name" value="UbiA"/>
    <property type="match status" value="1"/>
</dbReference>
<dbReference type="InterPro" id="IPR000537">
    <property type="entry name" value="UbiA_prenyltransferase"/>
</dbReference>
<dbReference type="PANTHER" id="PTHR11048">
    <property type="entry name" value="PRENYLTRANSFERASES"/>
    <property type="match status" value="1"/>
</dbReference>
<reference evidence="12 13" key="1">
    <citation type="journal article" date="2018" name="Microbiome">
        <title>Fine metagenomic profile of the Mediterranean stratified and mixed water columns revealed by assembly and recruitment.</title>
        <authorList>
            <person name="Haro-Moreno J.M."/>
            <person name="Lopez-Perez M."/>
            <person name="De La Torre J.R."/>
            <person name="Picazo A."/>
            <person name="Camacho A."/>
            <person name="Rodriguez-Valera F."/>
        </authorList>
    </citation>
    <scope>NUCLEOTIDE SEQUENCE [LARGE SCALE GENOMIC DNA]</scope>
    <source>
        <strain evidence="12">MED-G78</strain>
    </source>
</reference>
<keyword evidence="7 11" id="KW-0831">Ubiquinone biosynthesis</keyword>
<dbReference type="GO" id="GO:0008412">
    <property type="term" value="F:4-hydroxybenzoate polyprenyltransferase activity"/>
    <property type="evidence" value="ECO:0007669"/>
    <property type="project" value="UniProtKB-UniRule"/>
</dbReference>
<comment type="cofactor">
    <cofactor evidence="1 11">
        <name>Mg(2+)</name>
        <dbReference type="ChEBI" id="CHEBI:18420"/>
    </cofactor>
</comment>
<keyword evidence="8 11" id="KW-0812">Transmembrane</keyword>
<evidence type="ECO:0000313" key="13">
    <source>
        <dbReference type="Proteomes" id="UP000252915"/>
    </source>
</evidence>
<organism evidence="12 13">
    <name type="scientific">SAR86 cluster bacterium</name>
    <dbReference type="NCBI Taxonomy" id="2030880"/>
    <lineage>
        <taxon>Bacteria</taxon>
        <taxon>Pseudomonadati</taxon>
        <taxon>Pseudomonadota</taxon>
        <taxon>Gammaproteobacteria</taxon>
        <taxon>SAR86 cluster</taxon>
    </lineage>
</organism>
<comment type="catalytic activity">
    <reaction evidence="11">
        <text>all-trans-octaprenyl diphosphate + 4-hydroxybenzoate = 4-hydroxy-3-(all-trans-octaprenyl)benzoate + diphosphate</text>
        <dbReference type="Rhea" id="RHEA:27782"/>
        <dbReference type="ChEBI" id="CHEBI:1617"/>
        <dbReference type="ChEBI" id="CHEBI:17879"/>
        <dbReference type="ChEBI" id="CHEBI:33019"/>
        <dbReference type="ChEBI" id="CHEBI:57711"/>
        <dbReference type="EC" id="2.5.1.39"/>
    </reaction>
</comment>
<keyword evidence="5 11" id="KW-0997">Cell inner membrane</keyword>
<dbReference type="AlphaFoldDB" id="A0A368C6I1"/>
<dbReference type="Proteomes" id="UP000252915">
    <property type="component" value="Unassembled WGS sequence"/>
</dbReference>
<feature type="transmembrane region" description="Helical" evidence="11">
    <location>
        <begin position="233"/>
        <end position="261"/>
    </location>
</feature>
<keyword evidence="9 11" id="KW-1133">Transmembrane helix</keyword>
<accession>A0A368C6I1</accession>
<keyword evidence="11" id="KW-0460">Magnesium</keyword>
<evidence type="ECO:0000256" key="5">
    <source>
        <dbReference type="ARBA" id="ARBA00022519"/>
    </source>
</evidence>
<dbReference type="UniPathway" id="UPA00232"/>
<dbReference type="GO" id="GO:0006744">
    <property type="term" value="P:ubiquinone biosynthetic process"/>
    <property type="evidence" value="ECO:0007669"/>
    <property type="project" value="UniProtKB-UniRule"/>
</dbReference>
<evidence type="ECO:0000256" key="6">
    <source>
        <dbReference type="ARBA" id="ARBA00022679"/>
    </source>
</evidence>
<evidence type="ECO:0000256" key="3">
    <source>
        <dbReference type="ARBA" id="ARBA00005985"/>
    </source>
</evidence>
<comment type="pathway">
    <text evidence="11">Cofactor biosynthesis; ubiquinone biosynthesis.</text>
</comment>
<evidence type="ECO:0000256" key="2">
    <source>
        <dbReference type="ARBA" id="ARBA00004141"/>
    </source>
</evidence>
<feature type="transmembrane region" description="Helical" evidence="11">
    <location>
        <begin position="50"/>
        <end position="73"/>
    </location>
</feature>
<dbReference type="InterPro" id="IPR039653">
    <property type="entry name" value="Prenyltransferase"/>
</dbReference>
<evidence type="ECO:0000256" key="1">
    <source>
        <dbReference type="ARBA" id="ARBA00001946"/>
    </source>
</evidence>
<gene>
    <name evidence="11" type="primary">ubiA</name>
    <name evidence="12" type="ORF">DBW92_01390</name>
</gene>
<dbReference type="Gene3D" id="1.10.357.140">
    <property type="entry name" value="UbiA prenyltransferase"/>
    <property type="match status" value="1"/>
</dbReference>
<dbReference type="InterPro" id="IPR030470">
    <property type="entry name" value="UbiA_prenylTrfase_CS"/>
</dbReference>
<feature type="transmembrane region" description="Helical" evidence="11">
    <location>
        <begin position="281"/>
        <end position="301"/>
    </location>
</feature>
<dbReference type="GO" id="GO:0005886">
    <property type="term" value="C:plasma membrane"/>
    <property type="evidence" value="ECO:0007669"/>
    <property type="project" value="UniProtKB-SubCell"/>
</dbReference>
<comment type="caution">
    <text evidence="12">The sequence shown here is derived from an EMBL/GenBank/DDBJ whole genome shotgun (WGS) entry which is preliminary data.</text>
</comment>
<dbReference type="CDD" id="cd13959">
    <property type="entry name" value="PT_UbiA_COQ2"/>
    <property type="match status" value="1"/>
</dbReference>
<name>A0A368C6I1_9GAMM</name>
<keyword evidence="4 11" id="KW-1003">Cell membrane</keyword>
<dbReference type="InterPro" id="IPR006370">
    <property type="entry name" value="HB_polyprenyltransferase-like"/>
</dbReference>
<feature type="transmembrane region" description="Helical" evidence="11">
    <location>
        <begin position="125"/>
        <end position="142"/>
    </location>
</feature>
<evidence type="ECO:0000256" key="4">
    <source>
        <dbReference type="ARBA" id="ARBA00022475"/>
    </source>
</evidence>
<feature type="transmembrane region" description="Helical" evidence="11">
    <location>
        <begin position="21"/>
        <end position="38"/>
    </location>
</feature>
<protein>
    <recommendedName>
        <fullName evidence="11">4-hydroxybenzoate octaprenyltransferase</fullName>
        <ecNumber evidence="11">2.5.1.39</ecNumber>
    </recommendedName>
    <alternativeName>
        <fullName evidence="11">4-HB polyprenyltransferase</fullName>
    </alternativeName>
</protein>
<evidence type="ECO:0000256" key="10">
    <source>
        <dbReference type="ARBA" id="ARBA00023136"/>
    </source>
</evidence>
<dbReference type="EMBL" id="QOPI01000004">
    <property type="protein sequence ID" value="RCL45180.1"/>
    <property type="molecule type" value="Genomic_DNA"/>
</dbReference>
<sequence length="302" mass="34084">MNKLRSIIAITRLNRPIGIYLLIYPSLIAFIFASQLLTNAEIMTPKSLNILLYKSLAIIIIGAILVRSTGCVINDIFDRKFDKDVERTNDRPLASGVMSLNEALILFLVLGVFSFLLLLQTNSQTILVGLCTAIMIILYPLSKRFILGPQFFLALTFGASVPIVFSILGQLNYEHSTSIVLLFLWNACWIISYDTIYALGDAKDDIKIGVNSTALMWGDKSNDNIRNYRTISILFLILFGAMESFSLVWPIGLLLVLYISHLYQQNLIENKNFLLAFKSNNYTGLAILMLMILEIYILPLFF</sequence>
<feature type="transmembrane region" description="Helical" evidence="11">
    <location>
        <begin position="151"/>
        <end position="173"/>
    </location>
</feature>